<feature type="transmembrane region" description="Helical" evidence="12">
    <location>
        <begin position="240"/>
        <end position="262"/>
    </location>
</feature>
<evidence type="ECO:0000256" key="6">
    <source>
        <dbReference type="ARBA" id="ARBA00022692"/>
    </source>
</evidence>
<evidence type="ECO:0000256" key="4">
    <source>
        <dbReference type="ARBA" id="ARBA00022519"/>
    </source>
</evidence>
<evidence type="ECO:0000256" key="10">
    <source>
        <dbReference type="ARBA" id="ARBA00023136"/>
    </source>
</evidence>
<dbReference type="InterPro" id="IPR050045">
    <property type="entry name" value="Opp2B"/>
</dbReference>
<dbReference type="GO" id="GO:0015099">
    <property type="term" value="F:nickel cation transmembrane transporter activity"/>
    <property type="evidence" value="ECO:0007669"/>
    <property type="project" value="InterPro"/>
</dbReference>
<evidence type="ECO:0000256" key="7">
    <source>
        <dbReference type="ARBA" id="ARBA00022989"/>
    </source>
</evidence>
<dbReference type="InterPro" id="IPR000515">
    <property type="entry name" value="MetI-like"/>
</dbReference>
<name>A0A366HW77_9GAMM</name>
<keyword evidence="4" id="KW-0997">Cell inner membrane</keyword>
<dbReference type="EMBL" id="QNRY01000066">
    <property type="protein sequence ID" value="RBP57451.1"/>
    <property type="molecule type" value="Genomic_DNA"/>
</dbReference>
<keyword evidence="10 12" id="KW-0472">Membrane</keyword>
<feature type="transmembrane region" description="Helical" evidence="12">
    <location>
        <begin position="282"/>
        <end position="303"/>
    </location>
</feature>
<dbReference type="NCBIfam" id="NF045469">
    <property type="entry name" value="Opp1B"/>
    <property type="match status" value="1"/>
</dbReference>
<gene>
    <name evidence="14" type="ORF">DES54_1666</name>
</gene>
<dbReference type="Pfam" id="PF19300">
    <property type="entry name" value="BPD_transp_1_N"/>
    <property type="match status" value="1"/>
</dbReference>
<comment type="subcellular location">
    <subcellularLocation>
        <location evidence="1">Cell inner membrane</location>
        <topology evidence="1">Multi-pass membrane protein</topology>
    </subcellularLocation>
    <subcellularLocation>
        <location evidence="12">Cell membrane</location>
        <topology evidence="12">Multi-pass membrane protein</topology>
    </subcellularLocation>
</comment>
<protein>
    <submittedName>
        <fullName evidence="14">Nickel transport system permease protein</fullName>
    </submittedName>
</protein>
<sequence length="315" mass="35925">MTGGDVKKYICRRLLLTAPILFGISFLSFLLLNLVPADPAEVALRVNEIIPTPESIDAMRLQLGLDRPFLLRYFYWLFDAMRLDFGYSYVNNRLVLDEIARCLPATLALAGLALVMILSISIPLGVLSAVYKDSLFDRLIRTLVFLGTAMPSYWLGLLLIWWFALAWDWLPTSGSGTFAHIILPAVTLSMVYISIYIRLIRNNMLENMQQYYVYYARTRGLTEKSIILRHVLRNSLHSSITALGMSIPQLLAGTVIIENIFAWPGVGRLCISAIFSRDYPVIQAYILMMAVLFVFCNLLVDIIQRWMDPDLRQER</sequence>
<organism evidence="14 15">
    <name type="scientific">Brenneria salicis ATCC 15712 = DSM 30166</name>
    <dbReference type="NCBI Taxonomy" id="714314"/>
    <lineage>
        <taxon>Bacteria</taxon>
        <taxon>Pseudomonadati</taxon>
        <taxon>Pseudomonadota</taxon>
        <taxon>Gammaproteobacteria</taxon>
        <taxon>Enterobacterales</taxon>
        <taxon>Pectobacteriaceae</taxon>
        <taxon>Brenneria</taxon>
    </lineage>
</organism>
<feature type="transmembrane region" description="Helical" evidence="12">
    <location>
        <begin position="177"/>
        <end position="199"/>
    </location>
</feature>
<dbReference type="GO" id="GO:0071916">
    <property type="term" value="F:dipeptide transmembrane transporter activity"/>
    <property type="evidence" value="ECO:0007669"/>
    <property type="project" value="TreeGrafter"/>
</dbReference>
<dbReference type="Pfam" id="PF00528">
    <property type="entry name" value="BPD_transp_1"/>
    <property type="match status" value="1"/>
</dbReference>
<dbReference type="NCBIfam" id="NF045470">
    <property type="entry name" value="Opp2B"/>
    <property type="match status" value="1"/>
</dbReference>
<feature type="domain" description="ABC transmembrane type-1" evidence="13">
    <location>
        <begin position="103"/>
        <end position="300"/>
    </location>
</feature>
<dbReference type="InterPro" id="IPR035906">
    <property type="entry name" value="MetI-like_sf"/>
</dbReference>
<keyword evidence="6 12" id="KW-0812">Transmembrane</keyword>
<dbReference type="Proteomes" id="UP000253046">
    <property type="component" value="Unassembled WGS sequence"/>
</dbReference>
<evidence type="ECO:0000256" key="8">
    <source>
        <dbReference type="ARBA" id="ARBA00023065"/>
    </source>
</evidence>
<dbReference type="InterPro" id="IPR050036">
    <property type="entry name" value="CntB"/>
</dbReference>
<keyword evidence="2 12" id="KW-0813">Transport</keyword>
<feature type="transmembrane region" description="Helical" evidence="12">
    <location>
        <begin position="14"/>
        <end position="35"/>
    </location>
</feature>
<keyword evidence="9" id="KW-0921">Nickel transport</keyword>
<dbReference type="SUPFAM" id="SSF161098">
    <property type="entry name" value="MetI-like"/>
    <property type="match status" value="1"/>
</dbReference>
<proteinExistence type="inferred from homology"/>
<feature type="transmembrane region" description="Helical" evidence="12">
    <location>
        <begin position="143"/>
        <end position="165"/>
    </location>
</feature>
<keyword evidence="8" id="KW-0406">Ion transport</keyword>
<reference evidence="14 15" key="1">
    <citation type="submission" date="2018-06" db="EMBL/GenBank/DDBJ databases">
        <title>Genomic Encyclopedia of Type Strains, Phase IV (KMG-IV): sequencing the most valuable type-strain genomes for metagenomic binning, comparative biology and taxonomic classification.</title>
        <authorList>
            <person name="Goeker M."/>
        </authorList>
    </citation>
    <scope>NUCLEOTIDE SEQUENCE [LARGE SCALE GENOMIC DNA]</scope>
    <source>
        <strain evidence="14 15">DSM 30166</strain>
    </source>
</reference>
<keyword evidence="5" id="KW-0533">Nickel</keyword>
<dbReference type="CDD" id="cd06261">
    <property type="entry name" value="TM_PBP2"/>
    <property type="match status" value="1"/>
</dbReference>
<evidence type="ECO:0000256" key="1">
    <source>
        <dbReference type="ARBA" id="ARBA00004429"/>
    </source>
</evidence>
<keyword evidence="15" id="KW-1185">Reference proteome</keyword>
<evidence type="ECO:0000256" key="9">
    <source>
        <dbReference type="ARBA" id="ARBA00023112"/>
    </source>
</evidence>
<comment type="caution">
    <text evidence="14">The sequence shown here is derived from an EMBL/GenBank/DDBJ whole genome shotgun (WGS) entry which is preliminary data.</text>
</comment>
<evidence type="ECO:0000256" key="12">
    <source>
        <dbReference type="RuleBase" id="RU363032"/>
    </source>
</evidence>
<feature type="transmembrane region" description="Helical" evidence="12">
    <location>
        <begin position="107"/>
        <end position="131"/>
    </location>
</feature>
<evidence type="ECO:0000256" key="3">
    <source>
        <dbReference type="ARBA" id="ARBA00022475"/>
    </source>
</evidence>
<evidence type="ECO:0000313" key="15">
    <source>
        <dbReference type="Proteomes" id="UP000253046"/>
    </source>
</evidence>
<dbReference type="InterPro" id="IPR045621">
    <property type="entry name" value="BPD_transp_1_N"/>
</dbReference>
<dbReference type="PANTHER" id="PTHR43163">
    <property type="entry name" value="DIPEPTIDE TRANSPORT SYSTEM PERMEASE PROTEIN DPPB-RELATED"/>
    <property type="match status" value="1"/>
</dbReference>
<dbReference type="Gene3D" id="1.10.3720.10">
    <property type="entry name" value="MetI-like"/>
    <property type="match status" value="1"/>
</dbReference>
<evidence type="ECO:0000256" key="5">
    <source>
        <dbReference type="ARBA" id="ARBA00022596"/>
    </source>
</evidence>
<evidence type="ECO:0000256" key="2">
    <source>
        <dbReference type="ARBA" id="ARBA00022448"/>
    </source>
</evidence>
<evidence type="ECO:0000256" key="11">
    <source>
        <dbReference type="ARBA" id="ARBA00024202"/>
    </source>
</evidence>
<keyword evidence="3" id="KW-1003">Cell membrane</keyword>
<dbReference type="PANTHER" id="PTHR43163:SF6">
    <property type="entry name" value="DIPEPTIDE TRANSPORT SYSTEM PERMEASE PROTEIN DPPB-RELATED"/>
    <property type="match status" value="1"/>
</dbReference>
<dbReference type="GO" id="GO:0005886">
    <property type="term" value="C:plasma membrane"/>
    <property type="evidence" value="ECO:0007669"/>
    <property type="project" value="UniProtKB-SubCell"/>
</dbReference>
<keyword evidence="7 12" id="KW-1133">Transmembrane helix</keyword>
<dbReference type="AlphaFoldDB" id="A0A366HW77"/>
<evidence type="ECO:0000259" key="13">
    <source>
        <dbReference type="PROSITE" id="PS50928"/>
    </source>
</evidence>
<accession>A0A366HW77</accession>
<comment type="similarity">
    <text evidence="11">Belongs to the binding-protein-dependent transport system permease family. OppBC subfamily.</text>
</comment>
<evidence type="ECO:0000313" key="14">
    <source>
        <dbReference type="EMBL" id="RBP57451.1"/>
    </source>
</evidence>
<dbReference type="PROSITE" id="PS50928">
    <property type="entry name" value="ABC_TM1"/>
    <property type="match status" value="1"/>
</dbReference>